<name>A0A0D2H7A6_9EURO</name>
<accession>A0A0D2H7A6</accession>
<evidence type="ECO:0000313" key="3">
    <source>
        <dbReference type="Proteomes" id="UP000053617"/>
    </source>
</evidence>
<reference evidence="2 3" key="1">
    <citation type="submission" date="2015-01" db="EMBL/GenBank/DDBJ databases">
        <title>The Genome Sequence of Rhinocladiella mackenzie CBS 650.93.</title>
        <authorList>
            <consortium name="The Broad Institute Genomics Platform"/>
            <person name="Cuomo C."/>
            <person name="de Hoog S."/>
            <person name="Gorbushina A."/>
            <person name="Stielow B."/>
            <person name="Teixiera M."/>
            <person name="Abouelleil A."/>
            <person name="Chapman S.B."/>
            <person name="Priest M."/>
            <person name="Young S.K."/>
            <person name="Wortman J."/>
            <person name="Nusbaum C."/>
            <person name="Birren B."/>
        </authorList>
    </citation>
    <scope>NUCLEOTIDE SEQUENCE [LARGE SCALE GENOMIC DNA]</scope>
    <source>
        <strain evidence="2 3">CBS 650.93</strain>
    </source>
</reference>
<keyword evidence="3" id="KW-1185">Reference proteome</keyword>
<evidence type="ECO:0000256" key="1">
    <source>
        <dbReference type="SAM" id="MobiDB-lite"/>
    </source>
</evidence>
<sequence length="100" mass="10734">MSMGDAYAHASTRQCGGESGAAQGQDISTSDVKPLRQPVPAAPAESLAVTVLIQPERRQILKSRHILQTNLPARPAKLKSPTRSTWYGLPLPLFGEQSQA</sequence>
<evidence type="ECO:0000313" key="2">
    <source>
        <dbReference type="EMBL" id="KIX06288.1"/>
    </source>
</evidence>
<dbReference type="GeneID" id="25292334"/>
<dbReference type="AlphaFoldDB" id="A0A0D2H7A6"/>
<proteinExistence type="predicted"/>
<dbReference type="VEuPathDB" id="FungiDB:Z518_04263"/>
<organism evidence="2 3">
    <name type="scientific">Rhinocladiella mackenziei CBS 650.93</name>
    <dbReference type="NCBI Taxonomy" id="1442369"/>
    <lineage>
        <taxon>Eukaryota</taxon>
        <taxon>Fungi</taxon>
        <taxon>Dikarya</taxon>
        <taxon>Ascomycota</taxon>
        <taxon>Pezizomycotina</taxon>
        <taxon>Eurotiomycetes</taxon>
        <taxon>Chaetothyriomycetidae</taxon>
        <taxon>Chaetothyriales</taxon>
        <taxon>Herpotrichiellaceae</taxon>
        <taxon>Rhinocladiella</taxon>
    </lineage>
</organism>
<dbReference type="HOGENOM" id="CLU_2307601_0_0_1"/>
<dbReference type="Proteomes" id="UP000053617">
    <property type="component" value="Unassembled WGS sequence"/>
</dbReference>
<dbReference type="RefSeq" id="XP_013273424.1">
    <property type="nucleotide sequence ID" value="XM_013417970.1"/>
</dbReference>
<feature type="region of interest" description="Disordered" evidence="1">
    <location>
        <begin position="1"/>
        <end position="39"/>
    </location>
</feature>
<gene>
    <name evidence="2" type="ORF">Z518_04263</name>
</gene>
<protein>
    <submittedName>
        <fullName evidence="2">Uncharacterized protein</fullName>
    </submittedName>
</protein>
<dbReference type="EMBL" id="KN847477">
    <property type="protein sequence ID" value="KIX06288.1"/>
    <property type="molecule type" value="Genomic_DNA"/>
</dbReference>